<comment type="caution">
    <text evidence="2">The sequence shown here is derived from an EMBL/GenBank/DDBJ whole genome shotgun (WGS) entry which is preliminary data.</text>
</comment>
<feature type="non-terminal residue" evidence="2">
    <location>
        <position position="420"/>
    </location>
</feature>
<protein>
    <submittedName>
        <fullName evidence="2">Uncharacterized protein</fullName>
    </submittedName>
</protein>
<feature type="compositionally biased region" description="Polar residues" evidence="1">
    <location>
        <begin position="150"/>
        <end position="166"/>
    </location>
</feature>
<feature type="region of interest" description="Disordered" evidence="1">
    <location>
        <begin position="147"/>
        <end position="223"/>
    </location>
</feature>
<name>A0ABP0SWJ0_9DINO</name>
<accession>A0ABP0SWJ0</accession>
<keyword evidence="3" id="KW-1185">Reference proteome</keyword>
<reference evidence="2 3" key="1">
    <citation type="submission" date="2024-02" db="EMBL/GenBank/DDBJ databases">
        <authorList>
            <person name="Chen Y."/>
            <person name="Shah S."/>
            <person name="Dougan E. K."/>
            <person name="Thang M."/>
            <person name="Chan C."/>
        </authorList>
    </citation>
    <scope>NUCLEOTIDE SEQUENCE [LARGE SCALE GENOMIC DNA]</scope>
</reference>
<dbReference type="EMBL" id="CAXAMN010028526">
    <property type="protein sequence ID" value="CAK9116829.1"/>
    <property type="molecule type" value="Genomic_DNA"/>
</dbReference>
<evidence type="ECO:0000313" key="2">
    <source>
        <dbReference type="EMBL" id="CAK9116829.1"/>
    </source>
</evidence>
<evidence type="ECO:0000313" key="3">
    <source>
        <dbReference type="Proteomes" id="UP001642484"/>
    </source>
</evidence>
<feature type="region of interest" description="Disordered" evidence="1">
    <location>
        <begin position="1"/>
        <end position="44"/>
    </location>
</feature>
<proteinExistence type="predicted"/>
<gene>
    <name evidence="2" type="ORF">CCMP2556_LOCUS54305</name>
</gene>
<sequence>MSRATTSGYPKADAKAKKKNVAPASEKFDYSRTQPMNAQDPRAEGAPCWGHHVVAAPGPGSVTGSNNRATWEGCEVCRLRLSYTPAYGAHGLTRAAGPLAKDVERQLEKVPANEQKNSIHLKDTKIGLDGAEESLLQKLDEVQQKKKQWQETSKGTIASQGESGNSKEGIHFDLELYDTEDSETRGFGRAARSLGPTRRGRPVLGRSGEPGPSMKRQRTKAEFSPSTSAAALAAARISPGIQNFENANGYEACEKGMCDDNETSSGSENHETSNDPDRVHYTAEDYEVIEDLHDTYEFEVKELMAAIGLHPERRREIDGQLHEARVDGCSYGLKVDDGYLKKPWLLRGTTPLIWNLAKRCPGNRKRVPCEGGQRTRMSAFYPKAMAKRVWHLVRMIYEEATRWRPEAQTAWYLDEIDENQ</sequence>
<organism evidence="2 3">
    <name type="scientific">Durusdinium trenchii</name>
    <dbReference type="NCBI Taxonomy" id="1381693"/>
    <lineage>
        <taxon>Eukaryota</taxon>
        <taxon>Sar</taxon>
        <taxon>Alveolata</taxon>
        <taxon>Dinophyceae</taxon>
        <taxon>Suessiales</taxon>
        <taxon>Symbiodiniaceae</taxon>
        <taxon>Durusdinium</taxon>
    </lineage>
</organism>
<evidence type="ECO:0000256" key="1">
    <source>
        <dbReference type="SAM" id="MobiDB-lite"/>
    </source>
</evidence>
<dbReference type="Proteomes" id="UP001642484">
    <property type="component" value="Unassembled WGS sequence"/>
</dbReference>